<dbReference type="Pfam" id="PF03932">
    <property type="entry name" value="CutC"/>
    <property type="match status" value="1"/>
</dbReference>
<dbReference type="PANTHER" id="PTHR12598">
    <property type="entry name" value="COPPER HOMEOSTASIS PROTEIN CUTC"/>
    <property type="match status" value="1"/>
</dbReference>
<evidence type="ECO:0000313" key="4">
    <source>
        <dbReference type="Proteomes" id="UP000053226"/>
    </source>
</evidence>
<dbReference type="Proteomes" id="UP000053226">
    <property type="component" value="Unassembled WGS sequence"/>
</dbReference>
<reference evidence="3 4" key="1">
    <citation type="submission" date="2015-07" db="EMBL/GenBank/DDBJ databases">
        <title>ATOL: Assembling a taxonomically balanced genome-scale reconstruction of the evolutionary history of the Enterobacteriaceae.</title>
        <authorList>
            <person name="Plunkett G.III."/>
            <person name="Neeno-Eckwall E.C."/>
            <person name="Glasner J.D."/>
            <person name="Perna N.T."/>
        </authorList>
    </citation>
    <scope>NUCLEOTIDE SEQUENCE [LARGE SCALE GENOMIC DNA]</scope>
    <source>
        <strain evidence="3 4">ATCC 35017</strain>
    </source>
</reference>
<dbReference type="RefSeq" id="WP_053908470.1">
    <property type="nucleotide sequence ID" value="NZ_CAWMUS010000018.1"/>
</dbReference>
<gene>
    <name evidence="2" type="primary">cutC</name>
    <name evidence="3" type="ORF">M992_2048</name>
</gene>
<proteinExistence type="inferred from homology"/>
<evidence type="ECO:0000256" key="2">
    <source>
        <dbReference type="HAMAP-Rule" id="MF_00795"/>
    </source>
</evidence>
<name>A0A0N0IAN6_9GAMM</name>
<organism evidence="3 4">
    <name type="scientific">Moellerella wisconsensis ATCC 35017</name>
    <dbReference type="NCBI Taxonomy" id="1354267"/>
    <lineage>
        <taxon>Bacteria</taxon>
        <taxon>Pseudomonadati</taxon>
        <taxon>Pseudomonadota</taxon>
        <taxon>Gammaproteobacteria</taxon>
        <taxon>Enterobacterales</taxon>
        <taxon>Morganellaceae</taxon>
        <taxon>Moellerella</taxon>
    </lineage>
</organism>
<comment type="similarity">
    <text evidence="1 2">Belongs to the CutC family.</text>
</comment>
<dbReference type="GO" id="GO:0005737">
    <property type="term" value="C:cytoplasm"/>
    <property type="evidence" value="ECO:0007669"/>
    <property type="project" value="UniProtKB-SubCell"/>
</dbReference>
<keyword evidence="2" id="KW-0963">Cytoplasm</keyword>
<sequence>MAKLEICCFGIECAQIAQEFGADRIELCSGAAEGGLTPSYGCLKHARKNIHIPVHPIVRPRGGDFCYNTMEFEVIKDDVQMIRELGFPGVVVGMLDSEGRIDLPRMELLMRETRGLEVTFHRAFDMCVNPLLALEQLKSLGIARILTSGQQQNAELGLPLLKQLNDKSREINGPIIMAGAGVRLSNLTKFIEMGITELHSSAGKTVSSSMNYRKVGVTMASNSETDEFTHYCVDGLTVEAMKDFMSLTNNLH</sequence>
<protein>
    <recommendedName>
        <fullName evidence="2">PF03932 family protein CutC</fullName>
    </recommendedName>
</protein>
<dbReference type="NCBIfam" id="NF008603">
    <property type="entry name" value="PRK11572.1"/>
    <property type="match status" value="1"/>
</dbReference>
<evidence type="ECO:0000313" key="3">
    <source>
        <dbReference type="EMBL" id="KPD02891.1"/>
    </source>
</evidence>
<dbReference type="InterPro" id="IPR036822">
    <property type="entry name" value="CutC-like_dom_sf"/>
</dbReference>
<dbReference type="AlphaFoldDB" id="A0A0N0IAN6"/>
<dbReference type="OrthoDB" id="9815677at2"/>
<dbReference type="InterPro" id="IPR005627">
    <property type="entry name" value="CutC-like"/>
</dbReference>
<comment type="subcellular location">
    <subcellularLocation>
        <location evidence="2">Cytoplasm</location>
    </subcellularLocation>
</comment>
<dbReference type="GO" id="GO:0005507">
    <property type="term" value="F:copper ion binding"/>
    <property type="evidence" value="ECO:0007669"/>
    <property type="project" value="TreeGrafter"/>
</dbReference>
<dbReference type="Gene3D" id="3.20.20.380">
    <property type="entry name" value="Copper homeostasis (CutC) domain"/>
    <property type="match status" value="1"/>
</dbReference>
<dbReference type="PANTHER" id="PTHR12598:SF0">
    <property type="entry name" value="COPPER HOMEOSTASIS PROTEIN CUTC HOMOLOG"/>
    <property type="match status" value="1"/>
</dbReference>
<dbReference type="HAMAP" id="MF_00795">
    <property type="entry name" value="CutC"/>
    <property type="match status" value="1"/>
</dbReference>
<dbReference type="FunFam" id="3.20.20.380:FF:000001">
    <property type="entry name" value="Copper homeostasis protein CutC"/>
    <property type="match status" value="1"/>
</dbReference>
<keyword evidence="4" id="KW-1185">Reference proteome</keyword>
<accession>A0A0N0IAN6</accession>
<dbReference type="EMBL" id="LGAA01000018">
    <property type="protein sequence ID" value="KPD02891.1"/>
    <property type="molecule type" value="Genomic_DNA"/>
</dbReference>
<comment type="caution">
    <text evidence="2">Once thought to be involved in copper homeostasis, experiments in E.coli have shown this is not the case.</text>
</comment>
<comment type="caution">
    <text evidence="3">The sequence shown here is derived from an EMBL/GenBank/DDBJ whole genome shotgun (WGS) entry which is preliminary data.</text>
</comment>
<dbReference type="SUPFAM" id="SSF110395">
    <property type="entry name" value="CutC-like"/>
    <property type="match status" value="1"/>
</dbReference>
<dbReference type="GeneID" id="79717138"/>
<evidence type="ECO:0000256" key="1">
    <source>
        <dbReference type="ARBA" id="ARBA00007768"/>
    </source>
</evidence>